<evidence type="ECO:0000313" key="2">
    <source>
        <dbReference type="EMBL" id="OGH93128.1"/>
    </source>
</evidence>
<dbReference type="Proteomes" id="UP000176634">
    <property type="component" value="Unassembled WGS sequence"/>
</dbReference>
<dbReference type="InterPro" id="IPR039143">
    <property type="entry name" value="GNPNAT1-like"/>
</dbReference>
<comment type="caution">
    <text evidence="2">The sequence shown here is derived from an EMBL/GenBank/DDBJ whole genome shotgun (WGS) entry which is preliminary data.</text>
</comment>
<gene>
    <name evidence="2" type="ORF">A2563_00375</name>
</gene>
<feature type="domain" description="N-acetyltransferase" evidence="1">
    <location>
        <begin position="1"/>
        <end position="117"/>
    </location>
</feature>
<sequence>MQVKREIKNDSYGIRITVVEEDKEIGRVWLYVLYNNLHKEPFGLLEDVFVDEKQRGKGVGKQVVQAAIEEAKKIGCYKLIANTRSSKEIVCAWYEKFGFKKHGVEFRMDLIEKYAGI</sequence>
<dbReference type="AlphaFoldDB" id="A0A1F6PAI3"/>
<dbReference type="PANTHER" id="PTHR13355:SF11">
    <property type="entry name" value="GLUCOSAMINE 6-PHOSPHATE N-ACETYLTRANSFERASE"/>
    <property type="match status" value="1"/>
</dbReference>
<evidence type="ECO:0000313" key="3">
    <source>
        <dbReference type="Proteomes" id="UP000176634"/>
    </source>
</evidence>
<dbReference type="EMBL" id="MFRA01000002">
    <property type="protein sequence ID" value="OGH93128.1"/>
    <property type="molecule type" value="Genomic_DNA"/>
</dbReference>
<dbReference type="STRING" id="1798705.A2563_00375"/>
<evidence type="ECO:0000259" key="1">
    <source>
        <dbReference type="PROSITE" id="PS51186"/>
    </source>
</evidence>
<organism evidence="2 3">
    <name type="scientific">Candidatus Magasanikbacteria bacterium RIFOXYD1_FULL_40_23</name>
    <dbReference type="NCBI Taxonomy" id="1798705"/>
    <lineage>
        <taxon>Bacteria</taxon>
        <taxon>Candidatus Magasanikiibacteriota</taxon>
    </lineage>
</organism>
<protein>
    <recommendedName>
        <fullName evidence="1">N-acetyltransferase domain-containing protein</fullName>
    </recommendedName>
</protein>
<dbReference type="PROSITE" id="PS51186">
    <property type="entry name" value="GNAT"/>
    <property type="match status" value="1"/>
</dbReference>
<dbReference type="Pfam" id="PF00583">
    <property type="entry name" value="Acetyltransf_1"/>
    <property type="match status" value="1"/>
</dbReference>
<accession>A0A1F6PAI3</accession>
<name>A0A1F6PAI3_9BACT</name>
<dbReference type="InterPro" id="IPR016181">
    <property type="entry name" value="Acyl_CoA_acyltransferase"/>
</dbReference>
<dbReference type="SUPFAM" id="SSF55729">
    <property type="entry name" value="Acyl-CoA N-acyltransferases (Nat)"/>
    <property type="match status" value="1"/>
</dbReference>
<dbReference type="PANTHER" id="PTHR13355">
    <property type="entry name" value="GLUCOSAMINE 6-PHOSPHATE N-ACETYLTRANSFERASE"/>
    <property type="match status" value="1"/>
</dbReference>
<dbReference type="CDD" id="cd04301">
    <property type="entry name" value="NAT_SF"/>
    <property type="match status" value="1"/>
</dbReference>
<dbReference type="Gene3D" id="3.40.630.30">
    <property type="match status" value="1"/>
</dbReference>
<dbReference type="GO" id="GO:0004343">
    <property type="term" value="F:glucosamine 6-phosphate N-acetyltransferase activity"/>
    <property type="evidence" value="ECO:0007669"/>
    <property type="project" value="TreeGrafter"/>
</dbReference>
<reference evidence="2 3" key="1">
    <citation type="journal article" date="2016" name="Nat. Commun.">
        <title>Thousands of microbial genomes shed light on interconnected biogeochemical processes in an aquifer system.</title>
        <authorList>
            <person name="Anantharaman K."/>
            <person name="Brown C.T."/>
            <person name="Hug L.A."/>
            <person name="Sharon I."/>
            <person name="Castelle C.J."/>
            <person name="Probst A.J."/>
            <person name="Thomas B.C."/>
            <person name="Singh A."/>
            <person name="Wilkins M.J."/>
            <person name="Karaoz U."/>
            <person name="Brodie E.L."/>
            <person name="Williams K.H."/>
            <person name="Hubbard S.S."/>
            <person name="Banfield J.F."/>
        </authorList>
    </citation>
    <scope>NUCLEOTIDE SEQUENCE [LARGE SCALE GENOMIC DNA]</scope>
</reference>
<proteinExistence type="predicted"/>
<dbReference type="InterPro" id="IPR000182">
    <property type="entry name" value="GNAT_dom"/>
</dbReference>